<evidence type="ECO:0000256" key="1">
    <source>
        <dbReference type="SAM" id="MobiDB-lite"/>
    </source>
</evidence>
<feature type="region of interest" description="Disordered" evidence="1">
    <location>
        <begin position="93"/>
        <end position="115"/>
    </location>
</feature>
<dbReference type="Pfam" id="PF11325">
    <property type="entry name" value="DUF3127"/>
    <property type="match status" value="1"/>
</dbReference>
<dbReference type="EMBL" id="BK032600">
    <property type="protein sequence ID" value="DAF50748.1"/>
    <property type="molecule type" value="Genomic_DNA"/>
</dbReference>
<reference evidence="2" key="1">
    <citation type="journal article" date="2021" name="Proc. Natl. Acad. Sci. U.S.A.">
        <title>A Catalog of Tens of Thousands of Viruses from Human Metagenomes Reveals Hidden Associations with Chronic Diseases.</title>
        <authorList>
            <person name="Tisza M.J."/>
            <person name="Buck C.B."/>
        </authorList>
    </citation>
    <scope>NUCLEOTIDE SEQUENCE</scope>
    <source>
        <strain evidence="2">Ct04y17</strain>
    </source>
</reference>
<proteinExistence type="predicted"/>
<organism evidence="2">
    <name type="scientific">Myoviridae sp. ct04y17</name>
    <dbReference type="NCBI Taxonomy" id="2827652"/>
    <lineage>
        <taxon>Viruses</taxon>
        <taxon>Duplodnaviria</taxon>
        <taxon>Heunggongvirae</taxon>
        <taxon>Uroviricota</taxon>
        <taxon>Caudoviricetes</taxon>
    </lineage>
</organism>
<protein>
    <recommendedName>
        <fullName evidence="3">DUF3127 domain-containing protein</fullName>
    </recommendedName>
</protein>
<sequence length="115" mass="12948">MDLVLNCKVKKVGQLQTGTSKAGNPWQKRNLLVEEIGSMYAKEVYFYVMGNLCDLQLKEGDTITAHLEIRAREYQGKYYNEVGCFKIDMPQLAQAPAPAPSPAPAQPERRDDLPF</sequence>
<name>A0A8S5SI71_9CAUD</name>
<evidence type="ECO:0008006" key="3">
    <source>
        <dbReference type="Google" id="ProtNLM"/>
    </source>
</evidence>
<accession>A0A8S5SI71</accession>
<dbReference type="InterPro" id="IPR021474">
    <property type="entry name" value="DUF3127"/>
</dbReference>
<evidence type="ECO:0000313" key="2">
    <source>
        <dbReference type="EMBL" id="DAF50748.1"/>
    </source>
</evidence>